<dbReference type="InterPro" id="IPR019734">
    <property type="entry name" value="TPR_rpt"/>
</dbReference>
<dbReference type="AlphaFoldDB" id="A0A0H2RRA2"/>
<dbReference type="PROSITE" id="PS50865">
    <property type="entry name" value="ZF_MYND_2"/>
    <property type="match status" value="1"/>
</dbReference>
<evidence type="ECO:0000256" key="4">
    <source>
        <dbReference type="PROSITE-ProRule" id="PRU00134"/>
    </source>
</evidence>
<dbReference type="SMART" id="SM00028">
    <property type="entry name" value="TPR"/>
    <property type="match status" value="2"/>
</dbReference>
<sequence length="189" mass="21093">MKMHLTVNPGMAHINYIATIVPLSNEASALFRQGKFAEAEKKHIEVLALKELDFGRDDTKVAITLNDLGETQLKLNKLDAAEENLRRAVTIWEADDKLGVDAAIARESLAQKYKSDEAKALRVRGSSSVLCGNNDCPANKVPGKVELLKLEDMKACKFCKSVFYCSENCRSIDWTGRHKRLCRVSPRTI</sequence>
<protein>
    <recommendedName>
        <fullName evidence="5">MYND-type domain-containing protein</fullName>
    </recommendedName>
</protein>
<evidence type="ECO:0000256" key="2">
    <source>
        <dbReference type="ARBA" id="ARBA00022771"/>
    </source>
</evidence>
<reference evidence="6 7" key="1">
    <citation type="submission" date="2015-04" db="EMBL/GenBank/DDBJ databases">
        <title>Complete genome sequence of Schizopora paradoxa KUC8140, a cosmopolitan wood degrader in East Asia.</title>
        <authorList>
            <consortium name="DOE Joint Genome Institute"/>
            <person name="Min B."/>
            <person name="Park H."/>
            <person name="Jang Y."/>
            <person name="Kim J.-J."/>
            <person name="Kim K.H."/>
            <person name="Pangilinan J."/>
            <person name="Lipzen A."/>
            <person name="Riley R."/>
            <person name="Grigoriev I.V."/>
            <person name="Spatafora J.W."/>
            <person name="Choi I.-G."/>
        </authorList>
    </citation>
    <scope>NUCLEOTIDE SEQUENCE [LARGE SCALE GENOMIC DNA]</scope>
    <source>
        <strain evidence="6 7">KUC8140</strain>
    </source>
</reference>
<dbReference type="Gene3D" id="6.10.140.2220">
    <property type="match status" value="1"/>
</dbReference>
<proteinExistence type="predicted"/>
<evidence type="ECO:0000256" key="1">
    <source>
        <dbReference type="ARBA" id="ARBA00022723"/>
    </source>
</evidence>
<feature type="domain" description="MYND-type" evidence="5">
    <location>
        <begin position="128"/>
        <end position="182"/>
    </location>
</feature>
<accession>A0A0H2RRA2</accession>
<evidence type="ECO:0000313" key="7">
    <source>
        <dbReference type="Proteomes" id="UP000053477"/>
    </source>
</evidence>
<dbReference type="InterPro" id="IPR002893">
    <property type="entry name" value="Znf_MYND"/>
</dbReference>
<keyword evidence="7" id="KW-1185">Reference proteome</keyword>
<dbReference type="Proteomes" id="UP000053477">
    <property type="component" value="Unassembled WGS sequence"/>
</dbReference>
<dbReference type="Pfam" id="PF13424">
    <property type="entry name" value="TPR_12"/>
    <property type="match status" value="1"/>
</dbReference>
<dbReference type="Gene3D" id="1.25.40.10">
    <property type="entry name" value="Tetratricopeptide repeat domain"/>
    <property type="match status" value="1"/>
</dbReference>
<dbReference type="OrthoDB" id="5231159at2759"/>
<evidence type="ECO:0000256" key="3">
    <source>
        <dbReference type="ARBA" id="ARBA00022833"/>
    </source>
</evidence>
<dbReference type="SUPFAM" id="SSF48452">
    <property type="entry name" value="TPR-like"/>
    <property type="match status" value="1"/>
</dbReference>
<dbReference type="EMBL" id="KQ085943">
    <property type="protein sequence ID" value="KLO14485.1"/>
    <property type="molecule type" value="Genomic_DNA"/>
</dbReference>
<name>A0A0H2RRA2_9AGAM</name>
<evidence type="ECO:0000313" key="6">
    <source>
        <dbReference type="EMBL" id="KLO14485.1"/>
    </source>
</evidence>
<gene>
    <name evidence="6" type="ORF">SCHPADRAFT_939545</name>
</gene>
<keyword evidence="2 4" id="KW-0863">Zinc-finger</keyword>
<keyword evidence="1" id="KW-0479">Metal-binding</keyword>
<dbReference type="InterPro" id="IPR011990">
    <property type="entry name" value="TPR-like_helical_dom_sf"/>
</dbReference>
<dbReference type="STRING" id="27342.A0A0H2RRA2"/>
<organism evidence="6 7">
    <name type="scientific">Schizopora paradoxa</name>
    <dbReference type="NCBI Taxonomy" id="27342"/>
    <lineage>
        <taxon>Eukaryota</taxon>
        <taxon>Fungi</taxon>
        <taxon>Dikarya</taxon>
        <taxon>Basidiomycota</taxon>
        <taxon>Agaricomycotina</taxon>
        <taxon>Agaricomycetes</taxon>
        <taxon>Hymenochaetales</taxon>
        <taxon>Schizoporaceae</taxon>
        <taxon>Schizopora</taxon>
    </lineage>
</organism>
<keyword evidence="3" id="KW-0862">Zinc</keyword>
<dbReference type="GO" id="GO:0008270">
    <property type="term" value="F:zinc ion binding"/>
    <property type="evidence" value="ECO:0007669"/>
    <property type="project" value="UniProtKB-KW"/>
</dbReference>
<dbReference type="Pfam" id="PF01753">
    <property type="entry name" value="zf-MYND"/>
    <property type="match status" value="1"/>
</dbReference>
<dbReference type="InParanoid" id="A0A0H2RRA2"/>
<evidence type="ECO:0000259" key="5">
    <source>
        <dbReference type="PROSITE" id="PS50865"/>
    </source>
</evidence>
<dbReference type="SUPFAM" id="SSF144232">
    <property type="entry name" value="HIT/MYND zinc finger-like"/>
    <property type="match status" value="1"/>
</dbReference>